<gene>
    <name evidence="5" type="primary">rlmH</name>
    <name evidence="6" type="ORF">V4D30_08595</name>
</gene>
<dbReference type="CDD" id="cd18081">
    <property type="entry name" value="RlmH-like"/>
    <property type="match status" value="1"/>
</dbReference>
<comment type="function">
    <text evidence="5">Specifically methylates the pseudouridine at position 1915 (m3Psi1915) in 23S rRNA.</text>
</comment>
<reference evidence="6" key="1">
    <citation type="submission" date="2024-01" db="EMBL/GenBank/DDBJ databases">
        <title>The first autotrophic representatives of the genus Thermodesulfovibrio.</title>
        <authorList>
            <person name="Maltseva A.I."/>
            <person name="Elcheninov A.G."/>
            <person name="Kublanov I.V."/>
            <person name="Lebedinsky A.V."/>
            <person name="Frolov E.N."/>
        </authorList>
    </citation>
    <scope>NUCLEOTIDE SEQUENCE</scope>
    <source>
        <strain evidence="6">3907-1M</strain>
    </source>
</reference>
<dbReference type="InterPro" id="IPR029026">
    <property type="entry name" value="tRNA_m1G_MTases_N"/>
</dbReference>
<evidence type="ECO:0000256" key="1">
    <source>
        <dbReference type="ARBA" id="ARBA00022603"/>
    </source>
</evidence>
<dbReference type="Pfam" id="PF02590">
    <property type="entry name" value="SPOUT_MTase"/>
    <property type="match status" value="1"/>
</dbReference>
<evidence type="ECO:0000256" key="3">
    <source>
        <dbReference type="ARBA" id="ARBA00022691"/>
    </source>
</evidence>
<dbReference type="PIRSF" id="PIRSF004505">
    <property type="entry name" value="MT_bac"/>
    <property type="match status" value="1"/>
</dbReference>
<keyword evidence="2 5" id="KW-0808">Transferase</keyword>
<evidence type="ECO:0000256" key="5">
    <source>
        <dbReference type="HAMAP-Rule" id="MF_00658"/>
    </source>
</evidence>
<dbReference type="InterPro" id="IPR029028">
    <property type="entry name" value="Alpha/beta_knot_MTases"/>
</dbReference>
<dbReference type="PANTHER" id="PTHR33603:SF1">
    <property type="entry name" value="RIBOSOMAL RNA LARGE SUBUNIT METHYLTRANSFERASE H"/>
    <property type="match status" value="1"/>
</dbReference>
<comment type="subcellular location">
    <subcellularLocation>
        <location evidence="5">Cytoplasm</location>
    </subcellularLocation>
</comment>
<dbReference type="SUPFAM" id="SSF75217">
    <property type="entry name" value="alpha/beta knot"/>
    <property type="match status" value="1"/>
</dbReference>
<dbReference type="EMBL" id="CP144373">
    <property type="protein sequence ID" value="XCH46393.1"/>
    <property type="molecule type" value="Genomic_DNA"/>
</dbReference>
<feature type="binding site" evidence="5">
    <location>
        <begin position="114"/>
        <end position="119"/>
    </location>
    <ligand>
        <name>S-adenosyl-L-methionine</name>
        <dbReference type="ChEBI" id="CHEBI:59789"/>
    </ligand>
</feature>
<dbReference type="KEGG" id="taut:V4D30_08595"/>
<dbReference type="GO" id="GO:0070038">
    <property type="term" value="F:rRNA (pseudouridine-N3-)-methyltransferase activity"/>
    <property type="evidence" value="ECO:0007669"/>
    <property type="project" value="UniProtKB-UniRule"/>
</dbReference>
<dbReference type="AlphaFoldDB" id="A0AAU8GXV9"/>
<accession>A0AAU8GXV9</accession>
<dbReference type="HAMAP" id="MF_00658">
    <property type="entry name" value="23SrRNA_methyltr_H"/>
    <property type="match status" value="1"/>
</dbReference>
<organism evidence="6">
    <name type="scientific">Thermodesulfovibrio autotrophicus</name>
    <dbReference type="NCBI Taxonomy" id="3118333"/>
    <lineage>
        <taxon>Bacteria</taxon>
        <taxon>Pseudomonadati</taxon>
        <taxon>Nitrospirota</taxon>
        <taxon>Thermodesulfovibrionia</taxon>
        <taxon>Thermodesulfovibrionales</taxon>
        <taxon>Thermodesulfovibrionaceae</taxon>
        <taxon>Thermodesulfovibrio</taxon>
    </lineage>
</organism>
<dbReference type="Gene3D" id="3.40.1280.10">
    <property type="match status" value="1"/>
</dbReference>
<feature type="binding site" evidence="5">
    <location>
        <position position="95"/>
    </location>
    <ligand>
        <name>S-adenosyl-L-methionine</name>
        <dbReference type="ChEBI" id="CHEBI:59789"/>
    </ligand>
</feature>
<dbReference type="GO" id="GO:0005737">
    <property type="term" value="C:cytoplasm"/>
    <property type="evidence" value="ECO:0007669"/>
    <property type="project" value="UniProtKB-SubCell"/>
</dbReference>
<name>A0AAU8GXV9_9BACT</name>
<dbReference type="InterPro" id="IPR003742">
    <property type="entry name" value="RlmH-like"/>
</dbReference>
<dbReference type="RefSeq" id="WP_353683926.1">
    <property type="nucleotide sequence ID" value="NZ_CP144373.1"/>
</dbReference>
<comment type="subunit">
    <text evidence="5">Homodimer.</text>
</comment>
<dbReference type="PANTHER" id="PTHR33603">
    <property type="entry name" value="METHYLTRANSFERASE"/>
    <property type="match status" value="1"/>
</dbReference>
<evidence type="ECO:0000313" key="6">
    <source>
        <dbReference type="EMBL" id="XCH46393.1"/>
    </source>
</evidence>
<feature type="binding site" evidence="5">
    <location>
        <position position="68"/>
    </location>
    <ligand>
        <name>S-adenosyl-L-methionine</name>
        <dbReference type="ChEBI" id="CHEBI:59789"/>
    </ligand>
</feature>
<sequence length="146" mass="16859">MYKLRIICPGRTKAKFIKDGINHYTKLLTPYAKVELIELKEGHGKADKVIEEESKQILNSVKGNFILLHREGQKLDSLEFARLIKDKATHEFVIGGVYGVSEEVIKSAYFKLSLSYLTFTHEISRLLLLEQLYRAMTIIHGKSYHY</sequence>
<keyword evidence="5" id="KW-0963">Cytoplasm</keyword>
<evidence type="ECO:0000256" key="2">
    <source>
        <dbReference type="ARBA" id="ARBA00022679"/>
    </source>
</evidence>
<dbReference type="EC" id="2.1.1.177" evidence="5"/>
<proteinExistence type="inferred from homology"/>
<protein>
    <recommendedName>
        <fullName evidence="5">Ribosomal RNA large subunit methyltransferase H</fullName>
        <ecNumber evidence="5">2.1.1.177</ecNumber>
    </recommendedName>
    <alternativeName>
        <fullName evidence="5">23S rRNA (pseudouridine1915-N3)-methyltransferase</fullName>
    </alternativeName>
    <alternativeName>
        <fullName evidence="5">23S rRNA m3Psi1915 methyltransferase</fullName>
    </alternativeName>
    <alternativeName>
        <fullName evidence="5">rRNA (pseudouridine-N3-)-methyltransferase RlmH</fullName>
    </alternativeName>
</protein>
<keyword evidence="3 5" id="KW-0949">S-adenosyl-L-methionine</keyword>
<comment type="similarity">
    <text evidence="4 5">Belongs to the RNA methyltransferase RlmH family.</text>
</comment>
<comment type="catalytic activity">
    <reaction evidence="5">
        <text>pseudouridine(1915) in 23S rRNA + S-adenosyl-L-methionine = N(3)-methylpseudouridine(1915) in 23S rRNA + S-adenosyl-L-homocysteine + H(+)</text>
        <dbReference type="Rhea" id="RHEA:42752"/>
        <dbReference type="Rhea" id="RHEA-COMP:10221"/>
        <dbReference type="Rhea" id="RHEA-COMP:10222"/>
        <dbReference type="ChEBI" id="CHEBI:15378"/>
        <dbReference type="ChEBI" id="CHEBI:57856"/>
        <dbReference type="ChEBI" id="CHEBI:59789"/>
        <dbReference type="ChEBI" id="CHEBI:65314"/>
        <dbReference type="ChEBI" id="CHEBI:74486"/>
        <dbReference type="EC" id="2.1.1.177"/>
    </reaction>
</comment>
<keyword evidence="1 5" id="KW-0489">Methyltransferase</keyword>
<keyword evidence="5" id="KW-0698">rRNA processing</keyword>
<evidence type="ECO:0000256" key="4">
    <source>
        <dbReference type="ARBA" id="ARBA00038303"/>
    </source>
</evidence>